<comment type="caution">
    <text evidence="4">The sequence shown here is derived from an EMBL/GenBank/DDBJ whole genome shotgun (WGS) entry which is preliminary data.</text>
</comment>
<sequence>MTTPGTTTRGARSRFPKVPDGDVIASLESYEEARAVVDGLAKQDFPVSTVSILGSHLRTVERVTGRMSFGKAALGAVGTGVMLGLFVGLLVLIVTPGVGFETLIAILPVAIGFSVIWSVIGYAANPQRRQFTSVMQVVATHFDVVVPREHAGKARGLLGTQQAPAGGMPAQQAPVQAPTAAPAAQQPGLDSPAPAADAANTDTEAVPAAPRRTYSEAQAELRRLEREKRAQQADQGRPGPNGTS</sequence>
<dbReference type="Pfam" id="PF11181">
    <property type="entry name" value="YflT"/>
    <property type="match status" value="1"/>
</dbReference>
<evidence type="ECO:0000256" key="2">
    <source>
        <dbReference type="SAM" id="Phobius"/>
    </source>
</evidence>
<dbReference type="AlphaFoldDB" id="A0A7J5B7P3"/>
<feature type="compositionally biased region" description="Low complexity" evidence="1">
    <location>
        <begin position="159"/>
        <end position="205"/>
    </location>
</feature>
<reference evidence="4 5" key="1">
    <citation type="submission" date="2019-09" db="EMBL/GenBank/DDBJ databases">
        <title>Phylogeny of genus Pseudoclavibacter and closely related genus.</title>
        <authorList>
            <person name="Li Y."/>
        </authorList>
    </citation>
    <scope>NUCLEOTIDE SEQUENCE [LARGE SCALE GENOMIC DNA]</scope>
    <source>
        <strain evidence="4 5">THG-MD12</strain>
    </source>
</reference>
<evidence type="ECO:0000313" key="5">
    <source>
        <dbReference type="Proteomes" id="UP000490386"/>
    </source>
</evidence>
<protein>
    <recommendedName>
        <fullName evidence="3">General stress protein 17M-like domain-containing protein</fullName>
    </recommendedName>
</protein>
<keyword evidence="5" id="KW-1185">Reference proteome</keyword>
<organism evidence="4 5">
    <name type="scientific">Pseudoclavibacter terrae</name>
    <dbReference type="NCBI Taxonomy" id="1530195"/>
    <lineage>
        <taxon>Bacteria</taxon>
        <taxon>Bacillati</taxon>
        <taxon>Actinomycetota</taxon>
        <taxon>Actinomycetes</taxon>
        <taxon>Micrococcales</taxon>
        <taxon>Microbacteriaceae</taxon>
        <taxon>Pseudoclavibacter</taxon>
    </lineage>
</organism>
<dbReference type="Proteomes" id="UP000490386">
    <property type="component" value="Unassembled WGS sequence"/>
</dbReference>
<accession>A0A7J5B7P3</accession>
<evidence type="ECO:0000256" key="1">
    <source>
        <dbReference type="SAM" id="MobiDB-lite"/>
    </source>
</evidence>
<keyword evidence="2" id="KW-0812">Transmembrane</keyword>
<dbReference type="EMBL" id="WBJX01000001">
    <property type="protein sequence ID" value="KAB1639661.1"/>
    <property type="molecule type" value="Genomic_DNA"/>
</dbReference>
<feature type="compositionally biased region" description="Basic and acidic residues" evidence="1">
    <location>
        <begin position="219"/>
        <end position="231"/>
    </location>
</feature>
<proteinExistence type="predicted"/>
<dbReference type="RefSeq" id="WP_151422835.1">
    <property type="nucleotide sequence ID" value="NZ_WBJX01000001.1"/>
</dbReference>
<dbReference type="OrthoDB" id="3381462at2"/>
<feature type="region of interest" description="Disordered" evidence="1">
    <location>
        <begin position="159"/>
        <end position="244"/>
    </location>
</feature>
<keyword evidence="2" id="KW-0472">Membrane</keyword>
<evidence type="ECO:0000259" key="3">
    <source>
        <dbReference type="Pfam" id="PF11181"/>
    </source>
</evidence>
<evidence type="ECO:0000313" key="4">
    <source>
        <dbReference type="EMBL" id="KAB1639661.1"/>
    </source>
</evidence>
<name>A0A7J5B7P3_9MICO</name>
<feature type="transmembrane region" description="Helical" evidence="2">
    <location>
        <begin position="72"/>
        <end position="94"/>
    </location>
</feature>
<feature type="domain" description="General stress protein 17M-like" evidence="3">
    <location>
        <begin position="23"/>
        <end position="90"/>
    </location>
</feature>
<keyword evidence="2" id="KW-1133">Transmembrane helix</keyword>
<feature type="transmembrane region" description="Helical" evidence="2">
    <location>
        <begin position="100"/>
        <end position="124"/>
    </location>
</feature>
<gene>
    <name evidence="4" type="ORF">F8O03_04880</name>
</gene>
<dbReference type="InterPro" id="IPR025889">
    <property type="entry name" value="GSP17M-like_dom"/>
</dbReference>